<dbReference type="InterPro" id="IPR051496">
    <property type="entry name" value="H-rev107_PLA/AT"/>
</dbReference>
<evidence type="ECO:0000259" key="6">
    <source>
        <dbReference type="PROSITE" id="PS51934"/>
    </source>
</evidence>
<accession>A0A6P8IHF6</accession>
<proteinExistence type="inferred from homology"/>
<gene>
    <name evidence="8" type="primary">LOC116301357</name>
</gene>
<evidence type="ECO:0000256" key="1">
    <source>
        <dbReference type="ARBA" id="ARBA00007824"/>
    </source>
</evidence>
<dbReference type="GO" id="GO:0004623">
    <property type="term" value="F:phospholipase A2 activity"/>
    <property type="evidence" value="ECO:0007669"/>
    <property type="project" value="TreeGrafter"/>
</dbReference>
<dbReference type="AlphaFoldDB" id="A0A6P8IHF6"/>
<dbReference type="GeneID" id="116301357"/>
<feature type="compositionally biased region" description="Basic and acidic residues" evidence="5">
    <location>
        <begin position="59"/>
        <end position="68"/>
    </location>
</feature>
<feature type="compositionally biased region" description="Basic and acidic residues" evidence="5">
    <location>
        <begin position="29"/>
        <end position="39"/>
    </location>
</feature>
<dbReference type="InParanoid" id="A0A6P8IHF6"/>
<keyword evidence="4" id="KW-0443">Lipid metabolism</keyword>
<keyword evidence="2" id="KW-0808">Transferase</keyword>
<evidence type="ECO:0000313" key="8">
    <source>
        <dbReference type="RefSeq" id="XP_031566257.1"/>
    </source>
</evidence>
<organism evidence="7 8">
    <name type="scientific">Actinia tenebrosa</name>
    <name type="common">Australian red waratah sea anemone</name>
    <dbReference type="NCBI Taxonomy" id="6105"/>
    <lineage>
        <taxon>Eukaryota</taxon>
        <taxon>Metazoa</taxon>
        <taxon>Cnidaria</taxon>
        <taxon>Anthozoa</taxon>
        <taxon>Hexacorallia</taxon>
        <taxon>Actiniaria</taxon>
        <taxon>Actiniidae</taxon>
        <taxon>Actinia</taxon>
    </lineage>
</organism>
<dbReference type="Proteomes" id="UP000515163">
    <property type="component" value="Unplaced"/>
</dbReference>
<protein>
    <submittedName>
        <fullName evidence="8">Uncharacterized protein LOC116301357</fullName>
    </submittedName>
</protein>
<dbReference type="RefSeq" id="XP_031566257.1">
    <property type="nucleotide sequence ID" value="XM_031710397.1"/>
</dbReference>
<name>A0A6P8IHF6_ACTTE</name>
<evidence type="ECO:0000256" key="4">
    <source>
        <dbReference type="ARBA" id="ARBA00023098"/>
    </source>
</evidence>
<dbReference type="InterPro" id="IPR007053">
    <property type="entry name" value="LRAT_dom"/>
</dbReference>
<dbReference type="PANTHER" id="PTHR13943">
    <property type="entry name" value="HRAS-LIKE SUPPRESSOR - RELATED"/>
    <property type="match status" value="1"/>
</dbReference>
<dbReference type="GO" id="GO:0016410">
    <property type="term" value="F:N-acyltransferase activity"/>
    <property type="evidence" value="ECO:0007669"/>
    <property type="project" value="TreeGrafter"/>
</dbReference>
<dbReference type="OrthoDB" id="421951at2759"/>
<comment type="similarity">
    <text evidence="1">Belongs to the H-rev107 family.</text>
</comment>
<dbReference type="Pfam" id="PF04970">
    <property type="entry name" value="LRAT"/>
    <property type="match status" value="1"/>
</dbReference>
<dbReference type="KEGG" id="aten:116301357"/>
<evidence type="ECO:0000256" key="3">
    <source>
        <dbReference type="ARBA" id="ARBA00022801"/>
    </source>
</evidence>
<evidence type="ECO:0000313" key="7">
    <source>
        <dbReference type="Proteomes" id="UP000515163"/>
    </source>
</evidence>
<dbReference type="PANTHER" id="PTHR13943:SF77">
    <property type="entry name" value="LRAT DOMAIN-CONTAINING PROTEIN"/>
    <property type="match status" value="1"/>
</dbReference>
<keyword evidence="3" id="KW-0378">Hydrolase</keyword>
<feature type="domain" description="LRAT" evidence="6">
    <location>
        <begin position="161"/>
        <end position="270"/>
    </location>
</feature>
<dbReference type="GO" id="GO:0008970">
    <property type="term" value="F:phospholipase A1 activity"/>
    <property type="evidence" value="ECO:0007669"/>
    <property type="project" value="TreeGrafter"/>
</dbReference>
<keyword evidence="7" id="KW-1185">Reference proteome</keyword>
<sequence length="312" mass="35670">MEEPSSSSPVTQLDDRDLQEGYTTSGKKVTQETTHRSEKGQLVVQPTDSPSFHPPNHPRKSDHLEKDSVQVTTKCTAISKEGHQRLPPEENSFEEPKDGSIKDSHVGSHKDLPKVEPIPNNDVNDEDFQEPTFCPRDKKSDGLQQHTCMQCPNISRGDLIAIPKLWGLYYHDMIYIGDGDVVHRTGGIRDWLHFKKVRIKREKLADIIPYNRMPTLVIENGSWQGHDPLPTDEILCRANSKIGEKGYNLYSKNCEHFARWCRYRQEVSEQANNLLSKQQAVKAVLFSWASNQPLDHRYGFPFLHVRGHAEIL</sequence>
<reference evidence="8" key="1">
    <citation type="submission" date="2025-08" db="UniProtKB">
        <authorList>
            <consortium name="RefSeq"/>
        </authorList>
    </citation>
    <scope>IDENTIFICATION</scope>
    <source>
        <tissue evidence="8">Tentacle</tissue>
    </source>
</reference>
<feature type="region of interest" description="Disordered" evidence="5">
    <location>
        <begin position="1"/>
        <end position="127"/>
    </location>
</feature>
<feature type="compositionally biased region" description="Polar residues" evidence="5">
    <location>
        <begin position="1"/>
        <end position="11"/>
    </location>
</feature>
<feature type="compositionally biased region" description="Basic and acidic residues" evidence="5">
    <location>
        <begin position="80"/>
        <end position="114"/>
    </location>
</feature>
<dbReference type="PROSITE" id="PS51934">
    <property type="entry name" value="LRAT"/>
    <property type="match status" value="1"/>
</dbReference>
<dbReference type="GO" id="GO:0005737">
    <property type="term" value="C:cytoplasm"/>
    <property type="evidence" value="ECO:0007669"/>
    <property type="project" value="TreeGrafter"/>
</dbReference>
<dbReference type="GO" id="GO:0070292">
    <property type="term" value="P:N-acylphosphatidylethanolamine metabolic process"/>
    <property type="evidence" value="ECO:0007669"/>
    <property type="project" value="TreeGrafter"/>
</dbReference>
<evidence type="ECO:0000256" key="2">
    <source>
        <dbReference type="ARBA" id="ARBA00022679"/>
    </source>
</evidence>
<evidence type="ECO:0000256" key="5">
    <source>
        <dbReference type="SAM" id="MobiDB-lite"/>
    </source>
</evidence>
<dbReference type="Gene3D" id="3.90.1720.10">
    <property type="entry name" value="endopeptidase domain like (from Nostoc punctiforme)"/>
    <property type="match status" value="1"/>
</dbReference>